<feature type="region of interest" description="Disordered" evidence="3">
    <location>
        <begin position="174"/>
        <end position="231"/>
    </location>
</feature>
<protein>
    <submittedName>
        <fullName evidence="7">Uncharacterized protein</fullName>
    </submittedName>
</protein>
<organism evidence="7 8">
    <name type="scientific">Acanthocheilonema viteae</name>
    <name type="common">Filarial nematode worm</name>
    <name type="synonym">Dipetalonema viteae</name>
    <dbReference type="NCBI Taxonomy" id="6277"/>
    <lineage>
        <taxon>Eukaryota</taxon>
        <taxon>Metazoa</taxon>
        <taxon>Ecdysozoa</taxon>
        <taxon>Nematoda</taxon>
        <taxon>Chromadorea</taxon>
        <taxon>Rhabditida</taxon>
        <taxon>Spirurina</taxon>
        <taxon>Spiruromorpha</taxon>
        <taxon>Filarioidea</taxon>
        <taxon>Onchocercidae</taxon>
        <taxon>Acanthocheilonema</taxon>
    </lineage>
</organism>
<dbReference type="InterPro" id="IPR057541">
    <property type="entry name" value="PACS1/2_N"/>
</dbReference>
<evidence type="ECO:0000313" key="8">
    <source>
        <dbReference type="Proteomes" id="UP000276991"/>
    </source>
</evidence>
<evidence type="ECO:0000256" key="3">
    <source>
        <dbReference type="SAM" id="MobiDB-lite"/>
    </source>
</evidence>
<feature type="transmembrane region" description="Helical" evidence="4">
    <location>
        <begin position="864"/>
        <end position="887"/>
    </location>
</feature>
<accession>A0A498SC59</accession>
<evidence type="ECO:0000256" key="1">
    <source>
        <dbReference type="ARBA" id="ARBA00008590"/>
    </source>
</evidence>
<feature type="compositionally biased region" description="Basic and acidic residues" evidence="3">
    <location>
        <begin position="1033"/>
        <end position="1042"/>
    </location>
</feature>
<evidence type="ECO:0000259" key="6">
    <source>
        <dbReference type="Pfam" id="PF25332"/>
    </source>
</evidence>
<dbReference type="AlphaFoldDB" id="A0A498SC59"/>
<dbReference type="Proteomes" id="UP000276991">
    <property type="component" value="Unassembled WGS sequence"/>
</dbReference>
<name>A0A498SC59_ACAVI</name>
<evidence type="ECO:0000256" key="4">
    <source>
        <dbReference type="SAM" id="Phobius"/>
    </source>
</evidence>
<keyword evidence="4" id="KW-0472">Membrane</keyword>
<feature type="compositionally biased region" description="Acidic residues" evidence="3">
    <location>
        <begin position="189"/>
        <end position="208"/>
    </location>
</feature>
<dbReference type="OrthoDB" id="28829at2759"/>
<dbReference type="Pfam" id="PF25332">
    <property type="entry name" value="C2_PACS_N"/>
    <property type="match status" value="1"/>
</dbReference>
<evidence type="ECO:0000259" key="5">
    <source>
        <dbReference type="Pfam" id="PF10254"/>
    </source>
</evidence>
<dbReference type="GO" id="GO:0072659">
    <property type="term" value="P:protein localization to plasma membrane"/>
    <property type="evidence" value="ECO:0007669"/>
    <property type="project" value="TreeGrafter"/>
</dbReference>
<keyword evidence="2" id="KW-0597">Phosphoprotein</keyword>
<gene>
    <name evidence="7" type="ORF">NAV_LOCUS5882</name>
</gene>
<proteinExistence type="inferred from homology"/>
<dbReference type="STRING" id="6277.A0A498SC59"/>
<feature type="domain" description="Phosphofurin acidic cluster sorting protein 1/2 C-terminal" evidence="5">
    <location>
        <begin position="435"/>
        <end position="766"/>
    </location>
</feature>
<reference evidence="7 8" key="1">
    <citation type="submission" date="2018-08" db="EMBL/GenBank/DDBJ databases">
        <authorList>
            <person name="Laetsch R D."/>
            <person name="Stevens L."/>
            <person name="Kumar S."/>
            <person name="Blaxter L. M."/>
        </authorList>
    </citation>
    <scope>NUCLEOTIDE SEQUENCE [LARGE SCALE GENOMIC DNA]</scope>
</reference>
<feature type="region of interest" description="Disordered" evidence="3">
    <location>
        <begin position="246"/>
        <end position="265"/>
    </location>
</feature>
<keyword evidence="4" id="KW-1133">Transmembrane helix</keyword>
<evidence type="ECO:0000256" key="2">
    <source>
        <dbReference type="ARBA" id="ARBA00022553"/>
    </source>
</evidence>
<dbReference type="EMBL" id="UPTC01001100">
    <property type="protein sequence ID" value="VBB31091.1"/>
    <property type="molecule type" value="Genomic_DNA"/>
</dbReference>
<keyword evidence="8" id="KW-1185">Reference proteome</keyword>
<feature type="region of interest" description="Disordered" evidence="3">
    <location>
        <begin position="1012"/>
        <end position="1042"/>
    </location>
</feature>
<feature type="domain" description="Phosphofurin acidic cluster sorting protein 1/2 N-terminal C2" evidence="6">
    <location>
        <begin position="9"/>
        <end position="172"/>
    </location>
</feature>
<evidence type="ECO:0000313" key="7">
    <source>
        <dbReference type="EMBL" id="VBB31091.1"/>
    </source>
</evidence>
<feature type="compositionally biased region" description="Basic residues" evidence="3">
    <location>
        <begin position="216"/>
        <end position="231"/>
    </location>
</feature>
<dbReference type="Pfam" id="PF10254">
    <property type="entry name" value="Pacs-1"/>
    <property type="match status" value="1"/>
</dbReference>
<dbReference type="InterPro" id="IPR019381">
    <property type="entry name" value="PACS1/2_C"/>
</dbReference>
<keyword evidence="4" id="KW-0812">Transmembrane</keyword>
<feature type="compositionally biased region" description="Polar residues" evidence="3">
    <location>
        <begin position="255"/>
        <end position="265"/>
    </location>
</feature>
<sequence length="1042" mass="117302">MDIITNRTVPMRLFANWETDRTIACAVQRMFSMALTRLVLNAFHGNQSTIVITVKLHGSKRSLRSNDFLIQSRNGRVDIDLNLSFTIQYPHFLKRKRNILHILLQRRKRYKNRPIFGYKTLAVGTINLSEVLQNCSVHEIVLFDPVMEKDEVQNINPVGRLVVGSCQSQAFETQNEMSVRRIKEKGLESEDDNDSSSEGQETNDEQELQDSGHSMPKQRYKSRKKQERKIARKNLKQKFSSLLKRFKVPEEETADSASRTGSVAPTAQELEELFEELNNLSDSGPEMVMDNLSIVSNPRPSLRPYFASREMLPSISDYKVLDNTEETDSDEEVSTDVDNQAVQSTGVYGSTEKDHQKFLAALETVPGITTMSSAPGLHFTGSNLPASVSAVSFSLSSPNSDPTRNVAKFHWHPVRTTSVTDWLSAVIHEEESWNVSERLWLCDSSDIQIPSFFGSVFRVLDCSSFNDCRLLISSIVAKIQKFSSTSPPCTVLGVIGSEKLVNLVLRAYVESLQDKSAEWINFLRFCLVTLPSSSLSKVLKAGSGGVCTLSELFVKNPDESLLSELKAFSEKLQNMPEGTFRKLPIGEAMLQLHSKALADEKESSQFVPFLSEVRVGQFEEDMESCTMSVRLNEEAQGAFGVQQLSPPLSPHNIKISDSQDLLIEYWVPNNQNNDGGGSSGIGSSATGAVKREPQFLKCSIRSAFRSFAVFRKPFNALLSFQFVKERRRDKMLHKFGMKKVQRNESEGQSAVQCISNVARLICSGKHPLTKWEKKIFDPKIRRIREVPPTKTNLKLSKHETRRQSITQRLLTNAIKKATYIPFAWINDYNDSMWNNDTEVNITSTNVAIVPAKHKNDLIFGYFRLYVLILLAILVILLLIITAIACYYDCENRRSHLLSGNIKNGAVPTVAVRYKGKQLDIVDRNKFREDVTQSSVHSRTLRKRKMLIEARRSASTKSVTDSEFGDNAMFKIGKMPKLSYQVKTKLLGTKLLQSDRAKDDRVHGAVLQVTEMKRSESITGDMSEISLSSSASDLNKEEKSVTG</sequence>
<dbReference type="PANTHER" id="PTHR13280:SF17">
    <property type="entry name" value="KRUEPPEL TARGET AT 95D, ISOFORM A"/>
    <property type="match status" value="1"/>
</dbReference>
<feature type="compositionally biased region" description="Basic and acidic residues" evidence="3">
    <location>
        <begin position="178"/>
        <end position="188"/>
    </location>
</feature>
<comment type="similarity">
    <text evidence="1">Belongs to the PACS family.</text>
</comment>
<feature type="compositionally biased region" description="Low complexity" evidence="3">
    <location>
        <begin position="1022"/>
        <end position="1031"/>
    </location>
</feature>
<dbReference type="PANTHER" id="PTHR13280">
    <property type="entry name" value="PHOSPHOFURIN ACIDIC CLUSTER SORTING PROTEIN"/>
    <property type="match status" value="1"/>
</dbReference>
<feature type="non-terminal residue" evidence="7">
    <location>
        <position position="1042"/>
    </location>
</feature>